<keyword evidence="2" id="KW-1185">Reference proteome</keyword>
<comment type="caution">
    <text evidence="1">The sequence shown here is derived from an EMBL/GenBank/DDBJ whole genome shotgun (WGS) entry which is preliminary data.</text>
</comment>
<feature type="non-terminal residue" evidence="1">
    <location>
        <position position="1"/>
    </location>
</feature>
<protein>
    <submittedName>
        <fullName evidence="1">Uncharacterized protein</fullName>
    </submittedName>
</protein>
<proteinExistence type="predicted"/>
<name>A0ABU6Y248_9FABA</name>
<dbReference type="Proteomes" id="UP001341840">
    <property type="component" value="Unassembled WGS sequence"/>
</dbReference>
<sequence>VLPTIVKLYASNEFEPSTSSTAFQVESHKDVVVHMDDLECKTSDKGNFLDLEDLDQMMSKIGNMHASLRLMPDFQRREMAAKLAMKNYLNWARAN</sequence>
<reference evidence="1 2" key="1">
    <citation type="journal article" date="2023" name="Plants (Basel)">
        <title>Bridging the Gap: Combining Genomics and Transcriptomics Approaches to Understand Stylosanthes scabra, an Orphan Legume from the Brazilian Caatinga.</title>
        <authorList>
            <person name="Ferreira-Neto J.R.C."/>
            <person name="da Silva M.D."/>
            <person name="Binneck E."/>
            <person name="de Melo N.F."/>
            <person name="da Silva R.H."/>
            <person name="de Melo A.L.T.M."/>
            <person name="Pandolfi V."/>
            <person name="Bustamante F.O."/>
            <person name="Brasileiro-Vidal A.C."/>
            <person name="Benko-Iseppon A.M."/>
        </authorList>
    </citation>
    <scope>NUCLEOTIDE SEQUENCE [LARGE SCALE GENOMIC DNA]</scope>
    <source>
        <tissue evidence="1">Leaves</tissue>
    </source>
</reference>
<dbReference type="PANTHER" id="PTHR14659">
    <property type="entry name" value="ALPHA- AND GAMMA-ADAPTIN-BINDING PROTEIN P34"/>
    <property type="match status" value="1"/>
</dbReference>
<dbReference type="EMBL" id="JASCZI010217146">
    <property type="protein sequence ID" value="MED6202838.1"/>
    <property type="molecule type" value="Genomic_DNA"/>
</dbReference>
<evidence type="ECO:0000313" key="2">
    <source>
        <dbReference type="Proteomes" id="UP001341840"/>
    </source>
</evidence>
<evidence type="ECO:0000313" key="1">
    <source>
        <dbReference type="EMBL" id="MED6202838.1"/>
    </source>
</evidence>
<gene>
    <name evidence="1" type="ORF">PIB30_109570</name>
</gene>
<organism evidence="1 2">
    <name type="scientific">Stylosanthes scabra</name>
    <dbReference type="NCBI Taxonomy" id="79078"/>
    <lineage>
        <taxon>Eukaryota</taxon>
        <taxon>Viridiplantae</taxon>
        <taxon>Streptophyta</taxon>
        <taxon>Embryophyta</taxon>
        <taxon>Tracheophyta</taxon>
        <taxon>Spermatophyta</taxon>
        <taxon>Magnoliopsida</taxon>
        <taxon>eudicotyledons</taxon>
        <taxon>Gunneridae</taxon>
        <taxon>Pentapetalae</taxon>
        <taxon>rosids</taxon>
        <taxon>fabids</taxon>
        <taxon>Fabales</taxon>
        <taxon>Fabaceae</taxon>
        <taxon>Papilionoideae</taxon>
        <taxon>50 kb inversion clade</taxon>
        <taxon>dalbergioids sensu lato</taxon>
        <taxon>Dalbergieae</taxon>
        <taxon>Pterocarpus clade</taxon>
        <taxon>Stylosanthes</taxon>
    </lineage>
</organism>
<dbReference type="InterPro" id="IPR019341">
    <property type="entry name" value="Alpha/Gamma-adaptin-bd_p34"/>
</dbReference>
<dbReference type="PANTHER" id="PTHR14659:SF1">
    <property type="entry name" value="ALPHA- AND GAMMA-ADAPTIN-BINDING PROTEIN P34"/>
    <property type="match status" value="1"/>
</dbReference>
<accession>A0ABU6Y248</accession>